<evidence type="ECO:0000256" key="1">
    <source>
        <dbReference type="ARBA" id="ARBA00022679"/>
    </source>
</evidence>
<comment type="catalytic activity">
    <reaction evidence="5 6">
        <text>NAD(+) + ATP = ADP + NADP(+) + H(+)</text>
        <dbReference type="Rhea" id="RHEA:18629"/>
        <dbReference type="ChEBI" id="CHEBI:15378"/>
        <dbReference type="ChEBI" id="CHEBI:30616"/>
        <dbReference type="ChEBI" id="CHEBI:57540"/>
        <dbReference type="ChEBI" id="CHEBI:58349"/>
        <dbReference type="ChEBI" id="CHEBI:456216"/>
        <dbReference type="EC" id="2.7.1.23"/>
    </reaction>
</comment>
<dbReference type="Gene3D" id="3.40.50.10330">
    <property type="entry name" value="Probable inorganic polyphosphate/atp-NAD kinase, domain 1"/>
    <property type="match status" value="1"/>
</dbReference>
<dbReference type="Proteomes" id="UP000199421">
    <property type="component" value="Unassembled WGS sequence"/>
</dbReference>
<evidence type="ECO:0000313" key="7">
    <source>
        <dbReference type="EMBL" id="SEM31379.1"/>
    </source>
</evidence>
<keyword evidence="6" id="KW-0547">Nucleotide-binding</keyword>
<dbReference type="InterPro" id="IPR016064">
    <property type="entry name" value="NAD/diacylglycerol_kinase_sf"/>
</dbReference>
<keyword evidence="3 6" id="KW-0521">NADP</keyword>
<evidence type="ECO:0000256" key="3">
    <source>
        <dbReference type="ARBA" id="ARBA00022857"/>
    </source>
</evidence>
<dbReference type="Pfam" id="PF20143">
    <property type="entry name" value="NAD_kinase_C"/>
    <property type="match status" value="1"/>
</dbReference>
<reference evidence="8" key="1">
    <citation type="submission" date="2016-10" db="EMBL/GenBank/DDBJ databases">
        <authorList>
            <person name="Varghese N."/>
            <person name="Submissions S."/>
        </authorList>
    </citation>
    <scope>NUCLEOTIDE SEQUENCE [LARGE SCALE GENOMIC DNA]</scope>
    <source>
        <strain evidence="8">DSM 18733</strain>
    </source>
</reference>
<dbReference type="NCBIfam" id="NF002521">
    <property type="entry name" value="PRK01911.1"/>
    <property type="match status" value="1"/>
</dbReference>
<dbReference type="SUPFAM" id="SSF111331">
    <property type="entry name" value="NAD kinase/diacylglycerol kinase-like"/>
    <property type="match status" value="1"/>
</dbReference>
<feature type="binding site" evidence="6">
    <location>
        <position position="180"/>
    </location>
    <ligand>
        <name>NAD(+)</name>
        <dbReference type="ChEBI" id="CHEBI:57540"/>
    </ligand>
</feature>
<dbReference type="EMBL" id="FOAF01000010">
    <property type="protein sequence ID" value="SEM31379.1"/>
    <property type="molecule type" value="Genomic_DNA"/>
</dbReference>
<evidence type="ECO:0000256" key="6">
    <source>
        <dbReference type="HAMAP-Rule" id="MF_00361"/>
    </source>
</evidence>
<dbReference type="InterPro" id="IPR002504">
    <property type="entry name" value="NADK"/>
</dbReference>
<dbReference type="PANTHER" id="PTHR20275">
    <property type="entry name" value="NAD KINASE"/>
    <property type="match status" value="1"/>
</dbReference>
<dbReference type="GO" id="GO:0019674">
    <property type="term" value="P:NAD+ metabolic process"/>
    <property type="evidence" value="ECO:0007669"/>
    <property type="project" value="InterPro"/>
</dbReference>
<feature type="binding site" evidence="6">
    <location>
        <position position="250"/>
    </location>
    <ligand>
        <name>NAD(+)</name>
        <dbReference type="ChEBI" id="CHEBI:57540"/>
    </ligand>
</feature>
<feature type="active site" description="Proton acceptor" evidence="6">
    <location>
        <position position="74"/>
    </location>
</feature>
<dbReference type="AlphaFoldDB" id="A0A1H7XEC5"/>
<dbReference type="RefSeq" id="WP_093330289.1">
    <property type="nucleotide sequence ID" value="NZ_FOAF01000010.1"/>
</dbReference>
<dbReference type="HAMAP" id="MF_00361">
    <property type="entry name" value="NAD_kinase"/>
    <property type="match status" value="1"/>
</dbReference>
<comment type="similarity">
    <text evidence="6">Belongs to the NAD kinase family.</text>
</comment>
<keyword evidence="4 6" id="KW-0520">NAD</keyword>
<feature type="binding site" evidence="6">
    <location>
        <begin position="191"/>
        <end position="196"/>
    </location>
    <ligand>
        <name>NAD(+)</name>
        <dbReference type="ChEBI" id="CHEBI:57540"/>
    </ligand>
</feature>
<dbReference type="EC" id="2.7.1.23" evidence="6"/>
<evidence type="ECO:0000256" key="5">
    <source>
        <dbReference type="ARBA" id="ARBA00047925"/>
    </source>
</evidence>
<dbReference type="OrthoDB" id="9774737at2"/>
<evidence type="ECO:0000313" key="8">
    <source>
        <dbReference type="Proteomes" id="UP000199421"/>
    </source>
</evidence>
<comment type="subcellular location">
    <subcellularLocation>
        <location evidence="6">Cytoplasm</location>
    </subcellularLocation>
</comment>
<proteinExistence type="inferred from homology"/>
<keyword evidence="6" id="KW-0963">Cytoplasm</keyword>
<comment type="cofactor">
    <cofactor evidence="6">
        <name>a divalent metal cation</name>
        <dbReference type="ChEBI" id="CHEBI:60240"/>
    </cofactor>
</comment>
<dbReference type="GO" id="GO:0005524">
    <property type="term" value="F:ATP binding"/>
    <property type="evidence" value="ECO:0007669"/>
    <property type="project" value="UniProtKB-KW"/>
</dbReference>
<organism evidence="7 8">
    <name type="scientific">Olivibacter domesticus</name>
    <name type="common">Pseudosphingobacterium domesticum</name>
    <dbReference type="NCBI Taxonomy" id="407022"/>
    <lineage>
        <taxon>Bacteria</taxon>
        <taxon>Pseudomonadati</taxon>
        <taxon>Bacteroidota</taxon>
        <taxon>Sphingobacteriia</taxon>
        <taxon>Sphingobacteriales</taxon>
        <taxon>Sphingobacteriaceae</taxon>
        <taxon>Olivibacter</taxon>
    </lineage>
</organism>
<dbReference type="InterPro" id="IPR017438">
    <property type="entry name" value="ATP-NAD_kinase_N"/>
</dbReference>
<dbReference type="GO" id="GO:0006741">
    <property type="term" value="P:NADP+ biosynthetic process"/>
    <property type="evidence" value="ECO:0007669"/>
    <property type="project" value="UniProtKB-UniRule"/>
</dbReference>
<dbReference type="STRING" id="407022.SAMN05661044_04833"/>
<feature type="binding site" evidence="6">
    <location>
        <begin position="150"/>
        <end position="151"/>
    </location>
    <ligand>
        <name>NAD(+)</name>
        <dbReference type="ChEBI" id="CHEBI:57540"/>
    </ligand>
</feature>
<dbReference type="Gene3D" id="2.60.200.30">
    <property type="entry name" value="Probable inorganic polyphosphate/atp-NAD kinase, domain 2"/>
    <property type="match status" value="1"/>
</dbReference>
<gene>
    <name evidence="6" type="primary">nadK</name>
    <name evidence="7" type="ORF">SAMN05661044_04833</name>
</gene>
<sequence length="296" mass="32953">MKLAIYGREFQDSVVQYVQELFDLMAREHIEIWVYHMFNDFLDDKIEYKQNTHSFTSYKDLPKDIKFMLSLGGDGTMLAAVSIIADSGIPVTGINFGRLGFLASINKDKIEEAFGALLIGNYDIEQRVLLSTYTENGGTSNEGEVSFALNDITIVKKDSSAMITVKAYVNNQLLNAYWADGLIVATPTGSTAYSLSCGGPIVMPGSGNFIITPISPHNLNVRPIVVTDTSLIRIEIESRSDSFLFSCDSNTRVINTGAIINISRANFTVNLIRLKQESFFSTLRHKLLWGLDTRNY</sequence>
<dbReference type="GO" id="GO:0005737">
    <property type="term" value="C:cytoplasm"/>
    <property type="evidence" value="ECO:0007669"/>
    <property type="project" value="UniProtKB-SubCell"/>
</dbReference>
<dbReference type="InterPro" id="IPR017437">
    <property type="entry name" value="ATP-NAD_kinase_PpnK-typ_C"/>
</dbReference>
<accession>A0A1H7XEC5</accession>
<comment type="function">
    <text evidence="6">Involved in the regulation of the intracellular balance of NAD and NADP, and is a key enzyme in the biosynthesis of NADP. Catalyzes specifically the phosphorylation on 2'-hydroxyl of the adenosine moiety of NAD to yield NADP.</text>
</comment>
<feature type="binding site" evidence="6">
    <location>
        <begin position="74"/>
        <end position="75"/>
    </location>
    <ligand>
        <name>NAD(+)</name>
        <dbReference type="ChEBI" id="CHEBI:57540"/>
    </ligand>
</feature>
<evidence type="ECO:0000256" key="2">
    <source>
        <dbReference type="ARBA" id="ARBA00022777"/>
    </source>
</evidence>
<protein>
    <recommendedName>
        <fullName evidence="6">NAD kinase</fullName>
        <ecNumber evidence="6">2.7.1.23</ecNumber>
    </recommendedName>
    <alternativeName>
        <fullName evidence="6">ATP-dependent NAD kinase</fullName>
    </alternativeName>
</protein>
<keyword evidence="2 6" id="KW-0418">Kinase</keyword>
<evidence type="ECO:0000256" key="4">
    <source>
        <dbReference type="ARBA" id="ARBA00023027"/>
    </source>
</evidence>
<comment type="caution">
    <text evidence="6">Lacks conserved residue(s) required for the propagation of feature annotation.</text>
</comment>
<keyword evidence="1 6" id="KW-0808">Transferase</keyword>
<keyword evidence="6" id="KW-0067">ATP-binding</keyword>
<dbReference type="Pfam" id="PF01513">
    <property type="entry name" value="NAD_kinase"/>
    <property type="match status" value="1"/>
</dbReference>
<name>A0A1H7XEC5_OLID1</name>
<dbReference type="GO" id="GO:0051287">
    <property type="term" value="F:NAD binding"/>
    <property type="evidence" value="ECO:0007669"/>
    <property type="project" value="UniProtKB-ARBA"/>
</dbReference>
<dbReference type="PANTHER" id="PTHR20275:SF0">
    <property type="entry name" value="NAD KINASE"/>
    <property type="match status" value="1"/>
</dbReference>
<keyword evidence="8" id="KW-1185">Reference proteome</keyword>
<dbReference type="GO" id="GO:0046872">
    <property type="term" value="F:metal ion binding"/>
    <property type="evidence" value="ECO:0007669"/>
    <property type="project" value="UniProtKB-UniRule"/>
</dbReference>
<dbReference type="GO" id="GO:0003951">
    <property type="term" value="F:NAD+ kinase activity"/>
    <property type="evidence" value="ECO:0007669"/>
    <property type="project" value="UniProtKB-UniRule"/>
</dbReference>